<evidence type="ECO:0000259" key="5">
    <source>
        <dbReference type="Pfam" id="PF26002"/>
    </source>
</evidence>
<dbReference type="RefSeq" id="WP_013031905.1">
    <property type="nucleotide sequence ID" value="NC_013960.1"/>
</dbReference>
<evidence type="ECO:0000313" key="6">
    <source>
        <dbReference type="EMBL" id="ADE14011.1"/>
    </source>
</evidence>
<feature type="coiled-coil region" evidence="2">
    <location>
        <begin position="250"/>
        <end position="284"/>
    </location>
</feature>
<dbReference type="InterPro" id="IPR058982">
    <property type="entry name" value="Beta-barrel_AprE"/>
</dbReference>
<proteinExistence type="inferred from homology"/>
<dbReference type="HOGENOM" id="CLU_023976_0_1_6"/>
<dbReference type="AlphaFoldDB" id="D5BXQ3"/>
<keyword evidence="3" id="KW-0472">Membrane</keyword>
<dbReference type="STRING" id="472759.Nhal_0835"/>
<accession>D5BXQ3</accession>
<dbReference type="KEGG" id="nhl:Nhal_0835"/>
<dbReference type="PRINTS" id="PR01490">
    <property type="entry name" value="RTXTOXIND"/>
</dbReference>
<gene>
    <name evidence="6" type="ordered locus">Nhal_0835</name>
</gene>
<keyword evidence="7" id="KW-1185">Reference proteome</keyword>
<dbReference type="Gene3D" id="2.40.50.100">
    <property type="match status" value="1"/>
</dbReference>
<evidence type="ECO:0000256" key="3">
    <source>
        <dbReference type="SAM" id="Phobius"/>
    </source>
</evidence>
<sequence length="458" mass="51077">MSSKERSYKSFPEALGEHSTEGIAILTSEPSRLMGATIGVLVALLLAGIIWSFVGRADVIVTTHGSLSPDSEARRFYAPIGGEIVDIYMAEGQPVLKGDVLARLNARGAIEAATNALDAELKLAEIEREYKAWPERKNLRMRQAEALKKQIAIAEERHQKRVSEGLRKLAEAQKARLEEARGTLDKAARQLEIAKREWEKYKRLFNNPGGGGVSKNQVEEKKSDYLSAATNYRVAKAQFGKLDYELSNEYSQAKSELEGSDQELIKLRIEYEALLDDIKREENRLLIKLRGARLAAEAASRIKFENIDEDNFLRILAPVSGVITEVTYTQIGDKVQANTPLGAIAPEESRAILKIEIPEQDRGFLEEGLPVKAKFSAFPYQRYGAIDGTLEYISPAAKPSSQDKNLVYTGHIGLEKTYFSIEDVDYPLRYGMTATAEIVVRERRLIDLALDPFRKVAG</sequence>
<dbReference type="EMBL" id="CP001798">
    <property type="protein sequence ID" value="ADE14011.1"/>
    <property type="molecule type" value="Genomic_DNA"/>
</dbReference>
<dbReference type="InterPro" id="IPR050739">
    <property type="entry name" value="MFP"/>
</dbReference>
<dbReference type="Gene3D" id="1.10.287.470">
    <property type="entry name" value="Helix hairpin bin"/>
    <property type="match status" value="2"/>
</dbReference>
<keyword evidence="3" id="KW-0812">Transmembrane</keyword>
<comment type="similarity">
    <text evidence="1">Belongs to the membrane fusion protein (MFP) (TC 8.A.1) family.</text>
</comment>
<dbReference type="InterPro" id="IPR058625">
    <property type="entry name" value="MdtA-like_BSH"/>
</dbReference>
<evidence type="ECO:0000256" key="2">
    <source>
        <dbReference type="SAM" id="Coils"/>
    </source>
</evidence>
<dbReference type="Gene3D" id="2.40.30.170">
    <property type="match status" value="1"/>
</dbReference>
<dbReference type="PANTHER" id="PTHR30386:SF28">
    <property type="entry name" value="EXPORTED PROTEIN"/>
    <property type="match status" value="1"/>
</dbReference>
<dbReference type="OrthoDB" id="9775513at2"/>
<feature type="domain" description="Multidrug resistance protein MdtA-like barrel-sandwich hybrid" evidence="4">
    <location>
        <begin position="80"/>
        <end position="344"/>
    </location>
</feature>
<organism evidence="6 7">
    <name type="scientific">Nitrosococcus halophilus (strain Nc4)</name>
    <dbReference type="NCBI Taxonomy" id="472759"/>
    <lineage>
        <taxon>Bacteria</taxon>
        <taxon>Pseudomonadati</taxon>
        <taxon>Pseudomonadota</taxon>
        <taxon>Gammaproteobacteria</taxon>
        <taxon>Chromatiales</taxon>
        <taxon>Chromatiaceae</taxon>
        <taxon>Nitrosococcus</taxon>
    </lineage>
</organism>
<feature type="domain" description="AprE-like beta-barrel" evidence="5">
    <location>
        <begin position="352"/>
        <end position="440"/>
    </location>
</feature>
<dbReference type="Pfam" id="PF26002">
    <property type="entry name" value="Beta-barrel_AprE"/>
    <property type="match status" value="1"/>
</dbReference>
<dbReference type="eggNOG" id="COG0845">
    <property type="taxonomic scope" value="Bacteria"/>
</dbReference>
<evidence type="ECO:0000313" key="7">
    <source>
        <dbReference type="Proteomes" id="UP000001844"/>
    </source>
</evidence>
<evidence type="ECO:0000259" key="4">
    <source>
        <dbReference type="Pfam" id="PF25917"/>
    </source>
</evidence>
<feature type="transmembrane region" description="Helical" evidence="3">
    <location>
        <begin position="33"/>
        <end position="54"/>
    </location>
</feature>
<dbReference type="Proteomes" id="UP000001844">
    <property type="component" value="Chromosome"/>
</dbReference>
<name>D5BXQ3_NITHN</name>
<dbReference type="Pfam" id="PF25917">
    <property type="entry name" value="BSH_RND"/>
    <property type="match status" value="1"/>
</dbReference>
<reference evidence="7" key="1">
    <citation type="submission" date="2010-04" db="EMBL/GenBank/DDBJ databases">
        <title>Complete genome sequence of Nitrosococcus halophilus Nc4, a salt-adapted, aerobic obligate ammonia-oxidizing sulfur purple bacterium.</title>
        <authorList>
            <consortium name="US DOE Joint Genome Institute"/>
            <person name="Campbell M.A."/>
            <person name="Malfatti S.A."/>
            <person name="Chain P.S.G."/>
            <person name="Heidelberg J.F."/>
            <person name="Ward B.B."/>
            <person name="Klotz M.G."/>
        </authorList>
    </citation>
    <scope>NUCLEOTIDE SEQUENCE [LARGE SCALE GENOMIC DNA]</scope>
    <source>
        <strain evidence="7">Nc4</strain>
    </source>
</reference>
<evidence type="ECO:0000256" key="1">
    <source>
        <dbReference type="ARBA" id="ARBA00009477"/>
    </source>
</evidence>
<feature type="coiled-coil region" evidence="2">
    <location>
        <begin position="170"/>
        <end position="204"/>
    </location>
</feature>
<dbReference type="PANTHER" id="PTHR30386">
    <property type="entry name" value="MEMBRANE FUSION SUBUNIT OF EMRAB-TOLC MULTIDRUG EFFLUX PUMP"/>
    <property type="match status" value="1"/>
</dbReference>
<keyword evidence="2" id="KW-0175">Coiled coil</keyword>
<protein>
    <submittedName>
        <fullName evidence="6">Secretion protein HlyD family protein</fullName>
    </submittedName>
</protein>
<keyword evidence="3" id="KW-1133">Transmembrane helix</keyword>